<keyword evidence="3" id="KW-1185">Reference proteome</keyword>
<gene>
    <name evidence="2" type="ORF">BJX63DRAFT_445276</name>
</gene>
<sequence>MAETKQVARYGKWISSITADHLSSGSIHLEGVQTNPSTGQIYTLESRPAEDGRHAIVEILYPTTTHDVLPAGFNAMGAIHEYGGGSFLICPDGSLLFTDYPNNGVFLLNVDSGEVKSIVTPDPLVRFGDFHVYPGSYEWILAVRETHGSHDAEENTIVAIHSLSGEVTTVAEGADFYQHPHFSPDGKYVCWIQWNHPDMPWTGSILHVATWESGKVLSGTSTVVSGQAGVESICQPRWGPQGSLFFVSDKTGIWQLYRWDGYGQGREVEHIELKGLERAEFGSREPCLGNCTYALLDEDTLVASAVQNAMANLVKVDLRTNTWEDLSLPLVDIQKNALAVLSPTSFAVIGSTRTTPQALYRVDITNKPSLTLLHNTTTLSVDPALISPAQHITFPRAHSTASTFSSQGITHAHAIFNPPTNPSYDAPLNTLPPLLLWMHGGPTTHVTPALSLTVQYWTSRGYAYVSVNHVGSTGYGRAYRSALDGQWGVEDIADAASCVSYLSSSGLIDGSKVGIIGESAGGYAVLQALTNDPSLWTAGVSLYGISNLSGFASITHKFESRYIIGLVLGPGGEEWSEEKREAVYRERSAVYFAEKVNAPLLLLQGDQDTIVPVGQAVQMKHVLKEQGKGVEMVLFEGEGHGWHKSETIRRSLQVTEEFWRRTLL</sequence>
<dbReference type="InterPro" id="IPR001375">
    <property type="entry name" value="Peptidase_S9_cat"/>
</dbReference>
<keyword evidence="2" id="KW-0378">Hydrolase</keyword>
<organism evidence="2 3">
    <name type="scientific">Aspergillus granulosus</name>
    <dbReference type="NCBI Taxonomy" id="176169"/>
    <lineage>
        <taxon>Eukaryota</taxon>
        <taxon>Fungi</taxon>
        <taxon>Dikarya</taxon>
        <taxon>Ascomycota</taxon>
        <taxon>Pezizomycotina</taxon>
        <taxon>Eurotiomycetes</taxon>
        <taxon>Eurotiomycetidae</taxon>
        <taxon>Eurotiales</taxon>
        <taxon>Aspergillaceae</taxon>
        <taxon>Aspergillus</taxon>
        <taxon>Aspergillus subgen. Nidulantes</taxon>
    </lineage>
</organism>
<dbReference type="InterPro" id="IPR011042">
    <property type="entry name" value="6-blade_b-propeller_TolB-like"/>
</dbReference>
<dbReference type="Proteomes" id="UP001610334">
    <property type="component" value="Unassembled WGS sequence"/>
</dbReference>
<reference evidence="2 3" key="1">
    <citation type="submission" date="2024-07" db="EMBL/GenBank/DDBJ databases">
        <title>Section-level genome sequencing and comparative genomics of Aspergillus sections Usti and Cavernicolus.</title>
        <authorList>
            <consortium name="Lawrence Berkeley National Laboratory"/>
            <person name="Nybo J.L."/>
            <person name="Vesth T.C."/>
            <person name="Theobald S."/>
            <person name="Frisvad J.C."/>
            <person name="Larsen T.O."/>
            <person name="Kjaerboelling I."/>
            <person name="Rothschild-Mancinelli K."/>
            <person name="Lyhne E.K."/>
            <person name="Kogle M.E."/>
            <person name="Barry K."/>
            <person name="Clum A."/>
            <person name="Na H."/>
            <person name="Ledsgaard L."/>
            <person name="Lin J."/>
            <person name="Lipzen A."/>
            <person name="Kuo A."/>
            <person name="Riley R."/>
            <person name="Mondo S."/>
            <person name="Labutti K."/>
            <person name="Haridas S."/>
            <person name="Pangalinan J."/>
            <person name="Salamov A.A."/>
            <person name="Simmons B.A."/>
            <person name="Magnuson J.K."/>
            <person name="Chen J."/>
            <person name="Drula E."/>
            <person name="Henrissat B."/>
            <person name="Wiebenga A."/>
            <person name="Lubbers R.J."/>
            <person name="Gomes A.C."/>
            <person name="Makela M.R."/>
            <person name="Stajich J."/>
            <person name="Grigoriev I.V."/>
            <person name="Mortensen U.H."/>
            <person name="De Vries R.P."/>
            <person name="Baker S.E."/>
            <person name="Andersen M.R."/>
        </authorList>
    </citation>
    <scope>NUCLEOTIDE SEQUENCE [LARGE SCALE GENOMIC DNA]</scope>
    <source>
        <strain evidence="2 3">CBS 588.65</strain>
    </source>
</reference>
<evidence type="ECO:0000313" key="3">
    <source>
        <dbReference type="Proteomes" id="UP001610334"/>
    </source>
</evidence>
<accession>A0ABR4H3I3</accession>
<comment type="caution">
    <text evidence="2">The sequence shown here is derived from an EMBL/GenBank/DDBJ whole genome shotgun (WGS) entry which is preliminary data.</text>
</comment>
<dbReference type="Gene3D" id="3.40.50.1820">
    <property type="entry name" value="alpha/beta hydrolase"/>
    <property type="match status" value="1"/>
</dbReference>
<protein>
    <submittedName>
        <fullName evidence="2">Alpha/Beta hydrolase protein</fullName>
    </submittedName>
</protein>
<dbReference type="PANTHER" id="PTHR43056">
    <property type="entry name" value="PEPTIDASE S9 PROLYL OLIGOPEPTIDASE"/>
    <property type="match status" value="1"/>
</dbReference>
<feature type="domain" description="Peptidase S9 prolyl oligopeptidase catalytic" evidence="1">
    <location>
        <begin position="450"/>
        <end position="663"/>
    </location>
</feature>
<dbReference type="Gene3D" id="2.120.10.30">
    <property type="entry name" value="TolB, C-terminal domain"/>
    <property type="match status" value="1"/>
</dbReference>
<evidence type="ECO:0000313" key="2">
    <source>
        <dbReference type="EMBL" id="KAL2809427.1"/>
    </source>
</evidence>
<proteinExistence type="predicted"/>
<dbReference type="InterPro" id="IPR029058">
    <property type="entry name" value="AB_hydrolase_fold"/>
</dbReference>
<dbReference type="InterPro" id="IPR050585">
    <property type="entry name" value="Xaa-Pro_dipeptidyl-ppase/CocE"/>
</dbReference>
<dbReference type="EMBL" id="JBFXLT010000089">
    <property type="protein sequence ID" value="KAL2809427.1"/>
    <property type="molecule type" value="Genomic_DNA"/>
</dbReference>
<dbReference type="SUPFAM" id="SSF53474">
    <property type="entry name" value="alpha/beta-Hydrolases"/>
    <property type="match status" value="1"/>
</dbReference>
<dbReference type="SUPFAM" id="SSF82171">
    <property type="entry name" value="DPP6 N-terminal domain-like"/>
    <property type="match status" value="1"/>
</dbReference>
<dbReference type="GO" id="GO:0016787">
    <property type="term" value="F:hydrolase activity"/>
    <property type="evidence" value="ECO:0007669"/>
    <property type="project" value="UniProtKB-KW"/>
</dbReference>
<dbReference type="PANTHER" id="PTHR43056:SF5">
    <property type="entry name" value="PEPTIDASE S9 PROLYL OLIGOPEPTIDASE CATALYTIC DOMAIN-CONTAINING PROTEIN"/>
    <property type="match status" value="1"/>
</dbReference>
<name>A0ABR4H3I3_9EURO</name>
<dbReference type="Pfam" id="PF00326">
    <property type="entry name" value="Peptidase_S9"/>
    <property type="match status" value="1"/>
</dbReference>
<evidence type="ECO:0000259" key="1">
    <source>
        <dbReference type="Pfam" id="PF00326"/>
    </source>
</evidence>